<dbReference type="Pfam" id="PF08395">
    <property type="entry name" value="7tm_7"/>
    <property type="match status" value="1"/>
</dbReference>
<keyword evidence="5" id="KW-0472">Membrane</keyword>
<keyword evidence="4" id="KW-1133">Transmembrane helix</keyword>
<evidence type="ECO:0000256" key="5">
    <source>
        <dbReference type="ARBA" id="ARBA00023136"/>
    </source>
</evidence>
<evidence type="ECO:0000256" key="6">
    <source>
        <dbReference type="SAM" id="MobiDB-lite"/>
    </source>
</evidence>
<evidence type="ECO:0000256" key="3">
    <source>
        <dbReference type="ARBA" id="ARBA00022692"/>
    </source>
</evidence>
<keyword evidence="8" id="KW-1185">Reference proteome</keyword>
<accession>A0AAW1TPX5</accession>
<organism evidence="7 8">
    <name type="scientific">Henosepilachna vigintioctopunctata</name>
    <dbReference type="NCBI Taxonomy" id="420089"/>
    <lineage>
        <taxon>Eukaryota</taxon>
        <taxon>Metazoa</taxon>
        <taxon>Ecdysozoa</taxon>
        <taxon>Arthropoda</taxon>
        <taxon>Hexapoda</taxon>
        <taxon>Insecta</taxon>
        <taxon>Pterygota</taxon>
        <taxon>Neoptera</taxon>
        <taxon>Endopterygota</taxon>
        <taxon>Coleoptera</taxon>
        <taxon>Polyphaga</taxon>
        <taxon>Cucujiformia</taxon>
        <taxon>Coccinelloidea</taxon>
        <taxon>Coccinellidae</taxon>
        <taxon>Epilachninae</taxon>
        <taxon>Epilachnini</taxon>
        <taxon>Henosepilachna</taxon>
    </lineage>
</organism>
<dbReference type="AlphaFoldDB" id="A0AAW1TPX5"/>
<evidence type="ECO:0000313" key="7">
    <source>
        <dbReference type="EMBL" id="KAK9869189.1"/>
    </source>
</evidence>
<evidence type="ECO:0000313" key="8">
    <source>
        <dbReference type="Proteomes" id="UP001431783"/>
    </source>
</evidence>
<keyword evidence="2" id="KW-1003">Cell membrane</keyword>
<feature type="region of interest" description="Disordered" evidence="6">
    <location>
        <begin position="1"/>
        <end position="84"/>
    </location>
</feature>
<protein>
    <submittedName>
        <fullName evidence="7">Uncharacterized protein</fullName>
    </submittedName>
</protein>
<comment type="subcellular location">
    <subcellularLocation>
        <location evidence="1">Cell membrane</location>
        <topology evidence="1">Multi-pass membrane protein</topology>
    </subcellularLocation>
</comment>
<reference evidence="7 8" key="1">
    <citation type="submission" date="2023-03" db="EMBL/GenBank/DDBJ databases">
        <title>Genome insight into feeding habits of ladybird beetles.</title>
        <authorList>
            <person name="Li H.-S."/>
            <person name="Huang Y.-H."/>
            <person name="Pang H."/>
        </authorList>
    </citation>
    <scope>NUCLEOTIDE SEQUENCE [LARGE SCALE GENOMIC DNA]</scope>
    <source>
        <strain evidence="7">SYSU_2023b</strain>
        <tissue evidence="7">Whole body</tissue>
    </source>
</reference>
<evidence type="ECO:0000256" key="2">
    <source>
        <dbReference type="ARBA" id="ARBA00022475"/>
    </source>
</evidence>
<proteinExistence type="predicted"/>
<gene>
    <name evidence="7" type="ORF">WA026_002937</name>
</gene>
<dbReference type="GO" id="GO:0050909">
    <property type="term" value="P:sensory perception of taste"/>
    <property type="evidence" value="ECO:0007669"/>
    <property type="project" value="InterPro"/>
</dbReference>
<evidence type="ECO:0000256" key="1">
    <source>
        <dbReference type="ARBA" id="ARBA00004651"/>
    </source>
</evidence>
<dbReference type="Proteomes" id="UP001431783">
    <property type="component" value="Unassembled WGS sequence"/>
</dbReference>
<name>A0AAW1TPX5_9CUCU</name>
<dbReference type="GO" id="GO:0005886">
    <property type="term" value="C:plasma membrane"/>
    <property type="evidence" value="ECO:0007669"/>
    <property type="project" value="UniProtKB-SubCell"/>
</dbReference>
<evidence type="ECO:0000256" key="4">
    <source>
        <dbReference type="ARBA" id="ARBA00022989"/>
    </source>
</evidence>
<keyword evidence="3" id="KW-0812">Transmembrane</keyword>
<dbReference type="InterPro" id="IPR013604">
    <property type="entry name" value="7TM_chemorcpt"/>
</dbReference>
<dbReference type="EMBL" id="JARQZJ010000001">
    <property type="protein sequence ID" value="KAK9869189.1"/>
    <property type="molecule type" value="Genomic_DNA"/>
</dbReference>
<comment type="caution">
    <text evidence="7">The sequence shown here is derived from an EMBL/GenBank/DDBJ whole genome shotgun (WGS) entry which is preliminary data.</text>
</comment>
<sequence>MGFLVRAPVTARSGSDATVRPPPYQALHSLIPSGGSSDSAPEFPPAIPGPSKAIPADVRRTPASDPKAISGPAYPYDGRRGRRSSRLPLIPRTHEDKLFEKNLTILCRQAVARTPQFTAGGFFTIDYSMLASMVGSLTANMIIILQFMRSNRNGACDTAN</sequence>